<accession>A0A182MUN1</accession>
<dbReference type="EMBL" id="AXCM01008411">
    <property type="status" value="NOT_ANNOTATED_CDS"/>
    <property type="molecule type" value="Genomic_DNA"/>
</dbReference>
<evidence type="ECO:0000313" key="3">
    <source>
        <dbReference type="EnsemblMetazoa" id="ACUA026627-PA"/>
    </source>
</evidence>
<name>A0A182MUN1_9DIPT</name>
<dbReference type="VEuPathDB" id="VectorBase:ACUA026627"/>
<proteinExistence type="predicted"/>
<evidence type="ECO:0000256" key="1">
    <source>
        <dbReference type="SAM" id="MobiDB-lite"/>
    </source>
</evidence>
<keyword evidence="2" id="KW-0812">Transmembrane</keyword>
<protein>
    <submittedName>
        <fullName evidence="3">Uncharacterized protein</fullName>
    </submittedName>
</protein>
<organism evidence="3 4">
    <name type="scientific">Anopheles culicifacies</name>
    <dbReference type="NCBI Taxonomy" id="139723"/>
    <lineage>
        <taxon>Eukaryota</taxon>
        <taxon>Metazoa</taxon>
        <taxon>Ecdysozoa</taxon>
        <taxon>Arthropoda</taxon>
        <taxon>Hexapoda</taxon>
        <taxon>Insecta</taxon>
        <taxon>Pterygota</taxon>
        <taxon>Neoptera</taxon>
        <taxon>Endopterygota</taxon>
        <taxon>Diptera</taxon>
        <taxon>Nematocera</taxon>
        <taxon>Culicoidea</taxon>
        <taxon>Culicidae</taxon>
        <taxon>Anophelinae</taxon>
        <taxon>Anopheles</taxon>
        <taxon>culicifacies species complex</taxon>
    </lineage>
</organism>
<keyword evidence="2" id="KW-0472">Membrane</keyword>
<dbReference type="EMBL" id="AXCM01008410">
    <property type="status" value="NOT_ANNOTATED_CDS"/>
    <property type="molecule type" value="Genomic_DNA"/>
</dbReference>
<dbReference type="AlphaFoldDB" id="A0A182MUN1"/>
<feature type="transmembrane region" description="Helical" evidence="2">
    <location>
        <begin position="74"/>
        <end position="93"/>
    </location>
</feature>
<evidence type="ECO:0000313" key="4">
    <source>
        <dbReference type="Proteomes" id="UP000075883"/>
    </source>
</evidence>
<sequence length="392" mass="44703">MAVERNENGMRGPRGETVSFRLTVPVPDWTSNTETHETSNNEKAIVRPGSSTEQSVSRRRRSERMMRMMQMCRMMLVIMLMMLMMMMLVVWVGRQMREMRTRMQCRIPEPGMQILRQAGCTQWKRRFPATLITTRRGRTCPFVLSTACATAYRSPTTTTISSTDLGSTIIVTVDNAATVKVRVAASVLLGKRCTTSSRKRTIWTGRILFIVRLIGILVPGTMKRYGVIERTRAFSLFRMLFLVVVQLEQVADTKASTGTSGSLRLWEFHAVQEPVNETMITKPMKQGVKRSRRTETYKKHDRNPVLQRPLVLVPPTYASLESRSLPRARLFECLFIQFIYTVSPSVPEISASAVVVAVVYVWEIPAFPEFPHVDSGCNRHLPYGNLRTRDET</sequence>
<reference evidence="3" key="2">
    <citation type="submission" date="2020-05" db="UniProtKB">
        <authorList>
            <consortium name="EnsemblMetazoa"/>
        </authorList>
    </citation>
    <scope>IDENTIFICATION</scope>
    <source>
        <strain evidence="3">A-37</strain>
    </source>
</reference>
<dbReference type="EnsemblMetazoa" id="ACUA026627-RA">
    <property type="protein sequence ID" value="ACUA026627-PA"/>
    <property type="gene ID" value="ACUA026627"/>
</dbReference>
<evidence type="ECO:0000256" key="2">
    <source>
        <dbReference type="SAM" id="Phobius"/>
    </source>
</evidence>
<keyword evidence="4" id="KW-1185">Reference proteome</keyword>
<dbReference type="Proteomes" id="UP000075883">
    <property type="component" value="Unassembled WGS sequence"/>
</dbReference>
<reference evidence="4" key="1">
    <citation type="submission" date="2013-09" db="EMBL/GenBank/DDBJ databases">
        <title>The Genome Sequence of Anopheles culicifacies species A.</title>
        <authorList>
            <consortium name="The Broad Institute Genomics Platform"/>
            <person name="Neafsey D.E."/>
            <person name="Besansky N."/>
            <person name="Howell P."/>
            <person name="Walton C."/>
            <person name="Young S.K."/>
            <person name="Zeng Q."/>
            <person name="Gargeya S."/>
            <person name="Fitzgerald M."/>
            <person name="Haas B."/>
            <person name="Abouelleil A."/>
            <person name="Allen A.W."/>
            <person name="Alvarado L."/>
            <person name="Arachchi H.M."/>
            <person name="Berlin A.M."/>
            <person name="Chapman S.B."/>
            <person name="Gainer-Dewar J."/>
            <person name="Goldberg J."/>
            <person name="Griggs A."/>
            <person name="Gujja S."/>
            <person name="Hansen M."/>
            <person name="Howarth C."/>
            <person name="Imamovic A."/>
            <person name="Ireland A."/>
            <person name="Larimer J."/>
            <person name="McCowan C."/>
            <person name="Murphy C."/>
            <person name="Pearson M."/>
            <person name="Poon T.W."/>
            <person name="Priest M."/>
            <person name="Roberts A."/>
            <person name="Saif S."/>
            <person name="Shea T."/>
            <person name="Sisk P."/>
            <person name="Sykes S."/>
            <person name="Wortman J."/>
            <person name="Nusbaum C."/>
            <person name="Birren B."/>
        </authorList>
    </citation>
    <scope>NUCLEOTIDE SEQUENCE [LARGE SCALE GENOMIC DNA]</scope>
    <source>
        <strain evidence="4">A-37</strain>
    </source>
</reference>
<keyword evidence="2" id="KW-1133">Transmembrane helix</keyword>
<feature type="region of interest" description="Disordered" evidence="1">
    <location>
        <begin position="27"/>
        <end position="61"/>
    </location>
</feature>